<keyword evidence="5" id="KW-1185">Reference proteome</keyword>
<evidence type="ECO:0000259" key="3">
    <source>
        <dbReference type="Pfam" id="PF02698"/>
    </source>
</evidence>
<reference evidence="4 5" key="1">
    <citation type="submission" date="2017-02" db="EMBL/GenBank/DDBJ databases">
        <authorList>
            <person name="Peterson S.W."/>
        </authorList>
    </citation>
    <scope>NUCLEOTIDE SEQUENCE [LARGE SCALE GENOMIC DNA]</scope>
    <source>
        <strain evidence="4 5">DSM 25262</strain>
    </source>
</reference>
<dbReference type="AlphaFoldDB" id="A0A1T5MM26"/>
<feature type="transmembrane region" description="Helical" evidence="2">
    <location>
        <begin position="12"/>
        <end position="30"/>
    </location>
</feature>
<dbReference type="PANTHER" id="PTHR30336:SF20">
    <property type="entry name" value="DUF218 DOMAIN-CONTAINING PROTEIN"/>
    <property type="match status" value="1"/>
</dbReference>
<dbReference type="Gene3D" id="3.40.50.620">
    <property type="entry name" value="HUPs"/>
    <property type="match status" value="1"/>
</dbReference>
<organism evidence="4 5">
    <name type="scientific">Ohtaekwangia koreensis</name>
    <dbReference type="NCBI Taxonomy" id="688867"/>
    <lineage>
        <taxon>Bacteria</taxon>
        <taxon>Pseudomonadati</taxon>
        <taxon>Bacteroidota</taxon>
        <taxon>Cytophagia</taxon>
        <taxon>Cytophagales</taxon>
        <taxon>Fulvivirgaceae</taxon>
        <taxon>Ohtaekwangia</taxon>
    </lineage>
</organism>
<dbReference type="EMBL" id="FUZU01000005">
    <property type="protein sequence ID" value="SKC89297.1"/>
    <property type="molecule type" value="Genomic_DNA"/>
</dbReference>
<accession>A0A1T5MM26</accession>
<dbReference type="STRING" id="688867.SAMN05660236_5815"/>
<sequence length="246" mass="28332">MLYTIMRKGLKKFVRIFIYVHIFLAVSLLLTHCTFKRYAEKSYARAKKDKPYDVIIVPGVPYEKENTTMVMKMRIFWAKHLYDSGYTKNIIFSGAAVYSPFVEALAMKTIADSLGIPAEHTFAETKAEHSTENIYYSWRLAKELGFKKIALATDPYQSGLLRSFTRRYCPGVKAIPIVFGMLDISNKSLPVIDTTSCHADGFVSILEREGFWQRFRGTLGKRVKEDRRESKKQKEKSEESVSQTTY</sequence>
<keyword evidence="2" id="KW-0812">Transmembrane</keyword>
<evidence type="ECO:0000313" key="5">
    <source>
        <dbReference type="Proteomes" id="UP000190961"/>
    </source>
</evidence>
<dbReference type="InterPro" id="IPR051599">
    <property type="entry name" value="Cell_Envelope_Assoc"/>
</dbReference>
<proteinExistence type="predicted"/>
<keyword evidence="2" id="KW-0472">Membrane</keyword>
<feature type="region of interest" description="Disordered" evidence="1">
    <location>
        <begin position="222"/>
        <end position="246"/>
    </location>
</feature>
<evidence type="ECO:0000256" key="1">
    <source>
        <dbReference type="SAM" id="MobiDB-lite"/>
    </source>
</evidence>
<dbReference type="InterPro" id="IPR014729">
    <property type="entry name" value="Rossmann-like_a/b/a_fold"/>
</dbReference>
<dbReference type="CDD" id="cd06259">
    <property type="entry name" value="YdcF-like"/>
    <property type="match status" value="1"/>
</dbReference>
<keyword evidence="2" id="KW-1133">Transmembrane helix</keyword>
<feature type="domain" description="DUF218" evidence="3">
    <location>
        <begin position="53"/>
        <end position="168"/>
    </location>
</feature>
<dbReference type="Proteomes" id="UP000190961">
    <property type="component" value="Unassembled WGS sequence"/>
</dbReference>
<protein>
    <submittedName>
        <fullName evidence="4">Uncharacterized SAM-binding protein YcdF, DUF218 family</fullName>
    </submittedName>
</protein>
<evidence type="ECO:0000256" key="2">
    <source>
        <dbReference type="SAM" id="Phobius"/>
    </source>
</evidence>
<name>A0A1T5MM26_9BACT</name>
<evidence type="ECO:0000313" key="4">
    <source>
        <dbReference type="EMBL" id="SKC89297.1"/>
    </source>
</evidence>
<dbReference type="Pfam" id="PF02698">
    <property type="entry name" value="DUF218"/>
    <property type="match status" value="1"/>
</dbReference>
<dbReference type="GO" id="GO:0005886">
    <property type="term" value="C:plasma membrane"/>
    <property type="evidence" value="ECO:0007669"/>
    <property type="project" value="TreeGrafter"/>
</dbReference>
<dbReference type="InterPro" id="IPR003848">
    <property type="entry name" value="DUF218"/>
</dbReference>
<gene>
    <name evidence="4" type="ORF">SAMN05660236_5815</name>
</gene>
<dbReference type="PANTHER" id="PTHR30336">
    <property type="entry name" value="INNER MEMBRANE PROTEIN, PROBABLE PERMEASE"/>
    <property type="match status" value="1"/>
</dbReference>